<evidence type="ECO:0000256" key="1">
    <source>
        <dbReference type="SAM" id="MobiDB-lite"/>
    </source>
</evidence>
<proteinExistence type="predicted"/>
<keyword evidence="2" id="KW-1133">Transmembrane helix</keyword>
<dbReference type="HOGENOM" id="CLU_060356_0_0_1"/>
<keyword evidence="2" id="KW-0812">Transmembrane</keyword>
<reference evidence="5" key="2">
    <citation type="submission" date="2015-01" db="EMBL/GenBank/DDBJ databases">
        <title>Evolutionary Origins and Diversification of the Mycorrhizal Mutualists.</title>
        <authorList>
            <consortium name="DOE Joint Genome Institute"/>
            <consortium name="Mycorrhizal Genomics Consortium"/>
            <person name="Kohler A."/>
            <person name="Kuo A."/>
            <person name="Nagy L.G."/>
            <person name="Floudas D."/>
            <person name="Copeland A."/>
            <person name="Barry K.W."/>
            <person name="Cichocki N."/>
            <person name="Veneault-Fourrey C."/>
            <person name="LaButti K."/>
            <person name="Lindquist E.A."/>
            <person name="Lipzen A."/>
            <person name="Lundell T."/>
            <person name="Morin E."/>
            <person name="Murat C."/>
            <person name="Riley R."/>
            <person name="Ohm R."/>
            <person name="Sun H."/>
            <person name="Tunlid A."/>
            <person name="Henrissat B."/>
            <person name="Grigoriev I.V."/>
            <person name="Hibbett D.S."/>
            <person name="Martin F."/>
        </authorList>
    </citation>
    <scope>NUCLEOTIDE SEQUENCE [LARGE SCALE GENOMIC DNA]</scope>
    <source>
        <strain evidence="5">LaAM-08-1</strain>
    </source>
</reference>
<name>A0A0C9XK51_9AGAR</name>
<evidence type="ECO:0000259" key="3">
    <source>
        <dbReference type="Pfam" id="PF25534"/>
    </source>
</evidence>
<dbReference type="Pfam" id="PF25534">
    <property type="entry name" value="DUF7918"/>
    <property type="match status" value="1"/>
</dbReference>
<keyword evidence="5" id="KW-1185">Reference proteome</keyword>
<dbReference type="STRING" id="1095629.A0A0C9XK51"/>
<dbReference type="EMBL" id="KN838718">
    <property type="protein sequence ID" value="KIJ96537.1"/>
    <property type="molecule type" value="Genomic_DNA"/>
</dbReference>
<evidence type="ECO:0000313" key="4">
    <source>
        <dbReference type="EMBL" id="KIJ96537.1"/>
    </source>
</evidence>
<feature type="transmembrane region" description="Helical" evidence="2">
    <location>
        <begin position="204"/>
        <end position="227"/>
    </location>
</feature>
<sequence>MVLFQGQFEAWITLDRPDGAKREEYGVEVDEQRKLVTCWIASEVGKTFQVCWKSLMPTSFHCEGELFLDGHWVSGKISFAHDDFSTIVHHYYLTSSTTARPFMFSSFEVTDDDVYLSTNYSEDVGEIRLKLNQIKLGEMMVPCRQLNPPPMDRKVHERSKKMMAHRVGFGEEMATSTKWQKTFYIETLVTFVFKYRNLGKLYPTYLSTVTVLIAIFWLAMLKAIGVVQSSPEPRLQALEPPRVPRRPVEQEYCQDGEDDEDDEEEKVLLVSTFTRHPLITPAKYLSSIILQAKLAEVRAKREKRDPHRSRKKVKKEDTPVEMNFNNLPGGIIDLTYVSGWETLEA</sequence>
<organism evidence="4 5">
    <name type="scientific">Laccaria amethystina LaAM-08-1</name>
    <dbReference type="NCBI Taxonomy" id="1095629"/>
    <lineage>
        <taxon>Eukaryota</taxon>
        <taxon>Fungi</taxon>
        <taxon>Dikarya</taxon>
        <taxon>Basidiomycota</taxon>
        <taxon>Agaricomycotina</taxon>
        <taxon>Agaricomycetes</taxon>
        <taxon>Agaricomycetidae</taxon>
        <taxon>Agaricales</taxon>
        <taxon>Agaricineae</taxon>
        <taxon>Hydnangiaceae</taxon>
        <taxon>Laccaria</taxon>
    </lineage>
</organism>
<feature type="domain" description="DUF7918" evidence="3">
    <location>
        <begin position="18"/>
        <end position="201"/>
    </location>
</feature>
<dbReference type="OrthoDB" id="3364132at2759"/>
<reference evidence="4 5" key="1">
    <citation type="submission" date="2014-04" db="EMBL/GenBank/DDBJ databases">
        <authorList>
            <consortium name="DOE Joint Genome Institute"/>
            <person name="Kuo A."/>
            <person name="Kohler A."/>
            <person name="Nagy L.G."/>
            <person name="Floudas D."/>
            <person name="Copeland A."/>
            <person name="Barry K.W."/>
            <person name="Cichocki N."/>
            <person name="Veneault-Fourrey C."/>
            <person name="LaButti K."/>
            <person name="Lindquist E.A."/>
            <person name="Lipzen A."/>
            <person name="Lundell T."/>
            <person name="Morin E."/>
            <person name="Murat C."/>
            <person name="Sun H."/>
            <person name="Tunlid A."/>
            <person name="Henrissat B."/>
            <person name="Grigoriev I.V."/>
            <person name="Hibbett D.S."/>
            <person name="Martin F."/>
            <person name="Nordberg H.P."/>
            <person name="Cantor M.N."/>
            <person name="Hua S.X."/>
        </authorList>
    </citation>
    <scope>NUCLEOTIDE SEQUENCE [LARGE SCALE GENOMIC DNA]</scope>
    <source>
        <strain evidence="4 5">LaAM-08-1</strain>
    </source>
</reference>
<dbReference type="InterPro" id="IPR057678">
    <property type="entry name" value="DUF7918"/>
</dbReference>
<accession>A0A0C9XK51</accession>
<evidence type="ECO:0000256" key="2">
    <source>
        <dbReference type="SAM" id="Phobius"/>
    </source>
</evidence>
<evidence type="ECO:0000313" key="5">
    <source>
        <dbReference type="Proteomes" id="UP000054477"/>
    </source>
</evidence>
<feature type="region of interest" description="Disordered" evidence="1">
    <location>
        <begin position="300"/>
        <end position="321"/>
    </location>
</feature>
<gene>
    <name evidence="4" type="ORF">K443DRAFT_10555</name>
</gene>
<protein>
    <recommendedName>
        <fullName evidence="3">DUF7918 domain-containing protein</fullName>
    </recommendedName>
</protein>
<keyword evidence="2" id="KW-0472">Membrane</keyword>
<dbReference type="Proteomes" id="UP000054477">
    <property type="component" value="Unassembled WGS sequence"/>
</dbReference>
<dbReference type="AlphaFoldDB" id="A0A0C9XK51"/>